<sequence>MKEKRKQQATMPITRNQASSNSESEEGVLQRLMRVVANLHHEEELKRAVEREAKLSEELLINPFKDSQDPRVHLQAFQTQVYISGGNDLLSFKLFLGTLKGVTMRWFSGL</sequence>
<dbReference type="AlphaFoldDB" id="A0A371GFL1"/>
<gene>
    <name evidence="2" type="ORF">CR513_28936</name>
</gene>
<feature type="non-terminal residue" evidence="2">
    <location>
        <position position="1"/>
    </location>
</feature>
<organism evidence="2 3">
    <name type="scientific">Mucuna pruriens</name>
    <name type="common">Velvet bean</name>
    <name type="synonym">Dolichos pruriens</name>
    <dbReference type="NCBI Taxonomy" id="157652"/>
    <lineage>
        <taxon>Eukaryota</taxon>
        <taxon>Viridiplantae</taxon>
        <taxon>Streptophyta</taxon>
        <taxon>Embryophyta</taxon>
        <taxon>Tracheophyta</taxon>
        <taxon>Spermatophyta</taxon>
        <taxon>Magnoliopsida</taxon>
        <taxon>eudicotyledons</taxon>
        <taxon>Gunneridae</taxon>
        <taxon>Pentapetalae</taxon>
        <taxon>rosids</taxon>
        <taxon>fabids</taxon>
        <taxon>Fabales</taxon>
        <taxon>Fabaceae</taxon>
        <taxon>Papilionoideae</taxon>
        <taxon>50 kb inversion clade</taxon>
        <taxon>NPAAA clade</taxon>
        <taxon>indigoferoid/millettioid clade</taxon>
        <taxon>Phaseoleae</taxon>
        <taxon>Mucuna</taxon>
    </lineage>
</organism>
<feature type="compositionally biased region" description="Polar residues" evidence="1">
    <location>
        <begin position="8"/>
        <end position="22"/>
    </location>
</feature>
<proteinExistence type="predicted"/>
<reference evidence="2" key="1">
    <citation type="submission" date="2018-05" db="EMBL/GenBank/DDBJ databases">
        <title>Draft genome of Mucuna pruriens seed.</title>
        <authorList>
            <person name="Nnadi N.E."/>
            <person name="Vos R."/>
            <person name="Hasami M.H."/>
            <person name="Devisetty U.K."/>
            <person name="Aguiy J.C."/>
        </authorList>
    </citation>
    <scope>NUCLEOTIDE SEQUENCE [LARGE SCALE GENOMIC DNA]</scope>
    <source>
        <strain evidence="2">JCA_2017</strain>
    </source>
</reference>
<evidence type="ECO:0000256" key="1">
    <source>
        <dbReference type="SAM" id="MobiDB-lite"/>
    </source>
</evidence>
<dbReference type="EMBL" id="QJKJ01005696">
    <property type="protein sequence ID" value="RDX89359.1"/>
    <property type="molecule type" value="Genomic_DNA"/>
</dbReference>
<feature type="region of interest" description="Disordered" evidence="1">
    <location>
        <begin position="1"/>
        <end position="26"/>
    </location>
</feature>
<protein>
    <recommendedName>
        <fullName evidence="4">Retrotransposon gag domain-containing protein</fullName>
    </recommendedName>
</protein>
<dbReference type="OrthoDB" id="1740536at2759"/>
<evidence type="ECO:0000313" key="3">
    <source>
        <dbReference type="Proteomes" id="UP000257109"/>
    </source>
</evidence>
<accession>A0A371GFL1</accession>
<dbReference type="Proteomes" id="UP000257109">
    <property type="component" value="Unassembled WGS sequence"/>
</dbReference>
<name>A0A371GFL1_MUCPR</name>
<keyword evidence="3" id="KW-1185">Reference proteome</keyword>
<comment type="caution">
    <text evidence="2">The sequence shown here is derived from an EMBL/GenBank/DDBJ whole genome shotgun (WGS) entry which is preliminary data.</text>
</comment>
<evidence type="ECO:0008006" key="4">
    <source>
        <dbReference type="Google" id="ProtNLM"/>
    </source>
</evidence>
<evidence type="ECO:0000313" key="2">
    <source>
        <dbReference type="EMBL" id="RDX89359.1"/>
    </source>
</evidence>